<proteinExistence type="predicted"/>
<keyword evidence="3" id="KW-1185">Reference proteome</keyword>
<comment type="caution">
    <text evidence="2">The sequence shown here is derived from an EMBL/GenBank/DDBJ whole genome shotgun (WGS) entry which is preliminary data.</text>
</comment>
<dbReference type="Proteomes" id="UP000017052">
    <property type="component" value="Unassembled WGS sequence"/>
</dbReference>
<name>U2SCE1_9ACTN</name>
<sequence>MTRRGLSQSILSIVQSFRQLLVAALTWHSGGRHAVSTLRRPPPRGRYAPPSHVRVRPCHAAHDCRHGRVRPLSCGRRSGRRPGRCRACRCGLRVHRPRRPHRGNRSGLLLGDQAARP</sequence>
<evidence type="ECO:0000313" key="3">
    <source>
        <dbReference type="Proteomes" id="UP000017052"/>
    </source>
</evidence>
<dbReference type="AlphaFoldDB" id="U2SCE1"/>
<evidence type="ECO:0000313" key="2">
    <source>
        <dbReference type="EMBL" id="ERK60397.1"/>
    </source>
</evidence>
<organism evidence="2 3">
    <name type="scientific">Propionibacterium acidifaciens F0233</name>
    <dbReference type="NCBI Taxonomy" id="553198"/>
    <lineage>
        <taxon>Bacteria</taxon>
        <taxon>Bacillati</taxon>
        <taxon>Actinomycetota</taxon>
        <taxon>Actinomycetes</taxon>
        <taxon>Propionibacteriales</taxon>
        <taxon>Propionibacteriaceae</taxon>
        <taxon>Propionibacterium</taxon>
    </lineage>
</organism>
<dbReference type="EMBL" id="ACVN02000086">
    <property type="protein sequence ID" value="ERK60397.1"/>
    <property type="molecule type" value="Genomic_DNA"/>
</dbReference>
<protein>
    <submittedName>
        <fullName evidence="2">Uncharacterized protein</fullName>
    </submittedName>
</protein>
<feature type="region of interest" description="Disordered" evidence="1">
    <location>
        <begin position="33"/>
        <end position="53"/>
    </location>
</feature>
<gene>
    <name evidence="2" type="ORF">HMPREF0682_1192</name>
</gene>
<reference evidence="2" key="1">
    <citation type="submission" date="2013-08" db="EMBL/GenBank/DDBJ databases">
        <authorList>
            <person name="Durkin A.S."/>
            <person name="Haft D.R."/>
            <person name="McCorrison J."/>
            <person name="Torralba M."/>
            <person name="Gillis M."/>
            <person name="Haft D.H."/>
            <person name="Methe B."/>
            <person name="Sutton G."/>
            <person name="Nelson K.E."/>
        </authorList>
    </citation>
    <scope>NUCLEOTIDE SEQUENCE [LARGE SCALE GENOMIC DNA]</scope>
    <source>
        <strain evidence="2">F0233</strain>
    </source>
</reference>
<feature type="region of interest" description="Disordered" evidence="1">
    <location>
        <begin position="96"/>
        <end position="117"/>
    </location>
</feature>
<accession>U2SCE1</accession>
<evidence type="ECO:0000256" key="1">
    <source>
        <dbReference type="SAM" id="MobiDB-lite"/>
    </source>
</evidence>